<feature type="domain" description="Malonyl-CoA:ACP transacylase (MAT)" evidence="8">
    <location>
        <begin position="6"/>
        <end position="304"/>
    </location>
</feature>
<dbReference type="PANTHER" id="PTHR42681">
    <property type="entry name" value="MALONYL-COA-ACYL CARRIER PROTEIN TRANSACYLASE, MITOCHONDRIAL"/>
    <property type="match status" value="1"/>
</dbReference>
<dbReference type="Gene3D" id="3.30.70.250">
    <property type="entry name" value="Malonyl-CoA ACP transacylase, ACP-binding"/>
    <property type="match status" value="1"/>
</dbReference>
<name>A0A0F3ISE1_9PROT</name>
<dbReference type="Pfam" id="PF00698">
    <property type="entry name" value="Acyl_transf_1"/>
    <property type="match status" value="1"/>
</dbReference>
<comment type="caution">
    <text evidence="9">The sequence shown here is derived from an EMBL/GenBank/DDBJ whole genome shotgun (WGS) entry which is preliminary data.</text>
</comment>
<dbReference type="RefSeq" id="WP_045775787.1">
    <property type="nucleotide sequence ID" value="NZ_LAJY01000249.1"/>
</dbReference>
<proteinExistence type="inferred from homology"/>
<dbReference type="InterPro" id="IPR004410">
    <property type="entry name" value="Malonyl_CoA-ACP_transAc_FabD"/>
</dbReference>
<feature type="active site" evidence="7">
    <location>
        <position position="95"/>
    </location>
</feature>
<dbReference type="InterPro" id="IPR050858">
    <property type="entry name" value="Mal-CoA-ACP_Trans/PKS_FabD"/>
</dbReference>
<dbReference type="InterPro" id="IPR024925">
    <property type="entry name" value="Malonyl_CoA-ACP_transAc"/>
</dbReference>
<organism evidence="9 10">
    <name type="scientific">Elstera litoralis</name>
    <dbReference type="NCBI Taxonomy" id="552518"/>
    <lineage>
        <taxon>Bacteria</taxon>
        <taxon>Pseudomonadati</taxon>
        <taxon>Pseudomonadota</taxon>
        <taxon>Alphaproteobacteria</taxon>
        <taxon>Rhodospirillales</taxon>
        <taxon>Rhodospirillaceae</taxon>
        <taxon>Elstera</taxon>
    </lineage>
</organism>
<evidence type="ECO:0000256" key="2">
    <source>
        <dbReference type="ARBA" id="ARBA00018953"/>
    </source>
</evidence>
<dbReference type="SUPFAM" id="SSF52151">
    <property type="entry name" value="FabD/lysophospholipase-like"/>
    <property type="match status" value="1"/>
</dbReference>
<dbReference type="GO" id="GO:0005829">
    <property type="term" value="C:cytosol"/>
    <property type="evidence" value="ECO:0007669"/>
    <property type="project" value="TreeGrafter"/>
</dbReference>
<protein>
    <recommendedName>
        <fullName evidence="2 6">Malonyl CoA-acyl carrier protein transacylase</fullName>
        <ecNumber evidence="1 6">2.3.1.39</ecNumber>
    </recommendedName>
</protein>
<dbReference type="InterPro" id="IPR016035">
    <property type="entry name" value="Acyl_Trfase/lysoPLipase"/>
</dbReference>
<accession>A0A0F3ISE1</accession>
<dbReference type="InterPro" id="IPR016036">
    <property type="entry name" value="Malonyl_transacylase_ACP-bd"/>
</dbReference>
<evidence type="ECO:0000256" key="3">
    <source>
        <dbReference type="ARBA" id="ARBA00022679"/>
    </source>
</evidence>
<evidence type="ECO:0000259" key="8">
    <source>
        <dbReference type="SMART" id="SM00827"/>
    </source>
</evidence>
<dbReference type="EMBL" id="LAJY01000249">
    <property type="protein sequence ID" value="KJV09611.1"/>
    <property type="molecule type" value="Genomic_DNA"/>
</dbReference>
<gene>
    <name evidence="9" type="ORF">VZ95_10455</name>
</gene>
<comment type="catalytic activity">
    <reaction evidence="5 6">
        <text>holo-[ACP] + malonyl-CoA = malonyl-[ACP] + CoA</text>
        <dbReference type="Rhea" id="RHEA:41792"/>
        <dbReference type="Rhea" id="RHEA-COMP:9623"/>
        <dbReference type="Rhea" id="RHEA-COMP:9685"/>
        <dbReference type="ChEBI" id="CHEBI:57287"/>
        <dbReference type="ChEBI" id="CHEBI:57384"/>
        <dbReference type="ChEBI" id="CHEBI:64479"/>
        <dbReference type="ChEBI" id="CHEBI:78449"/>
        <dbReference type="EC" id="2.3.1.39"/>
    </reaction>
</comment>
<evidence type="ECO:0000256" key="4">
    <source>
        <dbReference type="ARBA" id="ARBA00023315"/>
    </source>
</evidence>
<evidence type="ECO:0000313" key="9">
    <source>
        <dbReference type="EMBL" id="KJV09611.1"/>
    </source>
</evidence>
<dbReference type="FunFam" id="3.30.70.250:FF:000001">
    <property type="entry name" value="Malonyl CoA-acyl carrier protein transacylase"/>
    <property type="match status" value="1"/>
</dbReference>
<dbReference type="OrthoDB" id="9808564at2"/>
<keyword evidence="4 6" id="KW-0012">Acyltransferase</keyword>
<dbReference type="GO" id="GO:0006633">
    <property type="term" value="P:fatty acid biosynthetic process"/>
    <property type="evidence" value="ECO:0007669"/>
    <property type="project" value="TreeGrafter"/>
</dbReference>
<reference evidence="9 10" key="1">
    <citation type="submission" date="2015-03" db="EMBL/GenBank/DDBJ databases">
        <title>Draft genome sequence of Elstera litoralis.</title>
        <authorList>
            <person name="Rahalkar M.C."/>
            <person name="Dhakephalkar P.K."/>
            <person name="Pore S.D."/>
            <person name="Arora P."/>
            <person name="Kapse N.G."/>
            <person name="Pandit P.S."/>
        </authorList>
    </citation>
    <scope>NUCLEOTIDE SEQUENCE [LARGE SCALE GENOMIC DNA]</scope>
    <source>
        <strain evidence="9 10">Dia-1</strain>
    </source>
</reference>
<dbReference type="PANTHER" id="PTHR42681:SF1">
    <property type="entry name" value="MALONYL-COA-ACYL CARRIER PROTEIN TRANSACYLASE, MITOCHONDRIAL"/>
    <property type="match status" value="1"/>
</dbReference>
<keyword evidence="3 6" id="KW-0808">Transferase</keyword>
<sequence>MTRAFLFPGQGSQIVGMGKELADAFAVARAVFEEVDEALGQKLSHLMWNGPEAELTLTENAQPALMATSLAVTRVIEAETGKCLADLGVAVAGHSLGEYSALAAVGALTVSDTARLLKRRGQAMQKAVPLGTGAMAALLGVEISVAQEIAEAAAQGEVCDIANDNGGGQVVLSGTAGAIARAVAFAPTKGVKRALPLPVSAPFHCRLMQPAADTMADALANVTMVRPSLPIVINVTARPEQDTDKLRRSLVEQVTGRVRWNESIAHMANVMGISQFVELGSGKVLTGLVKRIAKDATGLSISGPADIEAFLKTL</sequence>
<dbReference type="PATRIC" id="fig|552518.3.peg.1516"/>
<dbReference type="SUPFAM" id="SSF55048">
    <property type="entry name" value="Probable ACP-binding domain of malonyl-CoA ACP transacylase"/>
    <property type="match status" value="1"/>
</dbReference>
<dbReference type="GO" id="GO:0004314">
    <property type="term" value="F:[acyl-carrier-protein] S-malonyltransferase activity"/>
    <property type="evidence" value="ECO:0007669"/>
    <property type="project" value="UniProtKB-EC"/>
</dbReference>
<feature type="active site" evidence="7">
    <location>
        <position position="204"/>
    </location>
</feature>
<evidence type="ECO:0000256" key="7">
    <source>
        <dbReference type="PIRSR" id="PIRSR000446-1"/>
    </source>
</evidence>
<dbReference type="SMART" id="SM00827">
    <property type="entry name" value="PKS_AT"/>
    <property type="match status" value="1"/>
</dbReference>
<keyword evidence="10" id="KW-1185">Reference proteome</keyword>
<dbReference type="InterPro" id="IPR001227">
    <property type="entry name" value="Ac_transferase_dom_sf"/>
</dbReference>
<dbReference type="InterPro" id="IPR014043">
    <property type="entry name" value="Acyl_transferase_dom"/>
</dbReference>
<dbReference type="AlphaFoldDB" id="A0A0F3ISE1"/>
<dbReference type="NCBIfam" id="TIGR00128">
    <property type="entry name" value="fabD"/>
    <property type="match status" value="1"/>
</dbReference>
<evidence type="ECO:0000256" key="6">
    <source>
        <dbReference type="PIRNR" id="PIRNR000446"/>
    </source>
</evidence>
<evidence type="ECO:0000313" key="10">
    <source>
        <dbReference type="Proteomes" id="UP000033774"/>
    </source>
</evidence>
<dbReference type="Proteomes" id="UP000033774">
    <property type="component" value="Unassembled WGS sequence"/>
</dbReference>
<dbReference type="EC" id="2.3.1.39" evidence="1 6"/>
<evidence type="ECO:0000256" key="1">
    <source>
        <dbReference type="ARBA" id="ARBA00013258"/>
    </source>
</evidence>
<comment type="similarity">
    <text evidence="6">Belongs to the fabD family.</text>
</comment>
<evidence type="ECO:0000256" key="5">
    <source>
        <dbReference type="ARBA" id="ARBA00048462"/>
    </source>
</evidence>
<dbReference type="PIRSF" id="PIRSF000446">
    <property type="entry name" value="Mct"/>
    <property type="match status" value="1"/>
</dbReference>
<dbReference type="Gene3D" id="3.40.366.10">
    <property type="entry name" value="Malonyl-Coenzyme A Acyl Carrier Protein, domain 2"/>
    <property type="match status" value="1"/>
</dbReference>